<accession>A0ACB7U3Y9</accession>
<organism evidence="1 2">
    <name type="scientific">Dioscorea alata</name>
    <name type="common">Purple yam</name>
    <dbReference type="NCBI Taxonomy" id="55571"/>
    <lineage>
        <taxon>Eukaryota</taxon>
        <taxon>Viridiplantae</taxon>
        <taxon>Streptophyta</taxon>
        <taxon>Embryophyta</taxon>
        <taxon>Tracheophyta</taxon>
        <taxon>Spermatophyta</taxon>
        <taxon>Magnoliopsida</taxon>
        <taxon>Liliopsida</taxon>
        <taxon>Dioscoreales</taxon>
        <taxon>Dioscoreaceae</taxon>
        <taxon>Dioscorea</taxon>
    </lineage>
</organism>
<protein>
    <submittedName>
        <fullName evidence="1">Casparian strip membrane protein</fullName>
    </submittedName>
</protein>
<comment type="caution">
    <text evidence="1">The sequence shown here is derived from an EMBL/GenBank/DDBJ whole genome shotgun (WGS) entry which is preliminary data.</text>
</comment>
<reference evidence="2" key="1">
    <citation type="journal article" date="2022" name="Nat. Commun.">
        <title>Chromosome evolution and the genetic basis of agronomically important traits in greater yam.</title>
        <authorList>
            <person name="Bredeson J.V."/>
            <person name="Lyons J.B."/>
            <person name="Oniyinde I.O."/>
            <person name="Okereke N.R."/>
            <person name="Kolade O."/>
            <person name="Nnabue I."/>
            <person name="Nwadili C.O."/>
            <person name="Hribova E."/>
            <person name="Parker M."/>
            <person name="Nwogha J."/>
            <person name="Shu S."/>
            <person name="Carlson J."/>
            <person name="Kariba R."/>
            <person name="Muthemba S."/>
            <person name="Knop K."/>
            <person name="Barton G.J."/>
            <person name="Sherwood A.V."/>
            <person name="Lopez-Montes A."/>
            <person name="Asiedu R."/>
            <person name="Jamnadass R."/>
            <person name="Muchugi A."/>
            <person name="Goodstein D."/>
            <person name="Egesi C.N."/>
            <person name="Featherston J."/>
            <person name="Asfaw A."/>
            <person name="Simpson G.G."/>
            <person name="Dolezel J."/>
            <person name="Hendre P.S."/>
            <person name="Van Deynze A."/>
            <person name="Kumar P.L."/>
            <person name="Obidiegwu J.E."/>
            <person name="Bhattacharjee R."/>
            <person name="Rokhsar D.S."/>
        </authorList>
    </citation>
    <scope>NUCLEOTIDE SEQUENCE [LARGE SCALE GENOMIC DNA]</scope>
    <source>
        <strain evidence="2">cv. TDa95/00328</strain>
    </source>
</reference>
<evidence type="ECO:0000313" key="1">
    <source>
        <dbReference type="EMBL" id="KAH7654955.1"/>
    </source>
</evidence>
<gene>
    <name evidence="1" type="ORF">IHE45_19G174600</name>
</gene>
<keyword evidence="2" id="KW-1185">Reference proteome</keyword>
<dbReference type="Proteomes" id="UP000827976">
    <property type="component" value="Chromosome 19"/>
</dbReference>
<proteinExistence type="predicted"/>
<sequence length="203" mass="21827">MASTEATKDAPEAPPVTKPPPPPPLPFNLFRLDLFLRLALFATTLVSVILMVISKQTKYFSTPFTSFVVVLDAKFVYSPALIYFVAAISTACLYSIITGAVSAYGVFRPSPANKFLFHLATFDGLMLGVVASATGAVAAVAYIGLKGNNHVGWTKVCNIYTKFCSFVASSVAISLASTIILLILLTISTYSLHRRTMHAPLIN</sequence>
<dbReference type="EMBL" id="CM037029">
    <property type="protein sequence ID" value="KAH7654955.1"/>
    <property type="molecule type" value="Genomic_DNA"/>
</dbReference>
<name>A0ACB7U3Y9_DIOAL</name>
<evidence type="ECO:0000313" key="2">
    <source>
        <dbReference type="Proteomes" id="UP000827976"/>
    </source>
</evidence>